<dbReference type="PANTHER" id="PTHR33939:SF1">
    <property type="entry name" value="DUF4371 DOMAIN-CONTAINING PROTEIN"/>
    <property type="match status" value="1"/>
</dbReference>
<proteinExistence type="predicted"/>
<evidence type="ECO:0000313" key="1">
    <source>
        <dbReference type="EMBL" id="OAF64323.1"/>
    </source>
</evidence>
<accession>A0A177ASG8</accession>
<evidence type="ECO:0000313" key="2">
    <source>
        <dbReference type="Proteomes" id="UP000078046"/>
    </source>
</evidence>
<name>A0A177ASG8_9BILA</name>
<dbReference type="EMBL" id="LWCA01001926">
    <property type="protein sequence ID" value="OAF64323.1"/>
    <property type="molecule type" value="Genomic_DNA"/>
</dbReference>
<dbReference type="InterPro" id="IPR036397">
    <property type="entry name" value="RNaseH_sf"/>
</dbReference>
<dbReference type="OrthoDB" id="119028at2759"/>
<dbReference type="GO" id="GO:0003676">
    <property type="term" value="F:nucleic acid binding"/>
    <property type="evidence" value="ECO:0007669"/>
    <property type="project" value="InterPro"/>
</dbReference>
<comment type="caution">
    <text evidence="1">The sequence shown here is derived from an EMBL/GenBank/DDBJ whole genome shotgun (WGS) entry which is preliminary data.</text>
</comment>
<gene>
    <name evidence="1" type="ORF">A3Q56_07956</name>
</gene>
<sequence length="612" mass="71407">GKTKDYHNMFTNTYFIKWMNRLLIYLKNKNIKNTVIIFDNAKYHKFLPLNTPKKKILINYCVKKNIAYNENEFKSSHIKPMICEMAEKQKHSVMFTPPYHSDLQPIELIWAIIKGEVSRQYVLYCTLISTIMLIDNYESNSSFEDIVPITTQTNTIRVVSDWTFVKNFNNDHELLTFFKNNESWSISYTNKTTLGEKIYYRCTKGGKSRKSDECKSRIYMIHYLTSFEVGYYINNVPHDHLGISHGINVEIKSAIKDIYNEGHTKLKEIGHILRAKNNAVPKSRKISNYLNQLKLDKYGPCNININDVIIYCESRKSVPSNFDTVYMINYVVNATYKLIWQGYPVLVSGTSDMNRRFHPVGLAVTTKEKTKDYEFLFKSIKLGMLQLDIAKEFNILVADASYAVTNVLSKQDRLNIRLDIGLLQICYSKSLFTLAKRVFIEKWSQRGPDALEFIKYFKLQWLTERIGWYEGYAINIPSTNNGLKSTNAVIKNTVTRRTRLPFNVFTKSIEKKSSMFGRLNEKMALISIYQHLTLKYGLKLINNGGKHYTLKNIEFNQIIVDNFRHNMENLVISDFADYCDMITKIACINIDELTWKKSTCTCRNFLKKYVSN</sequence>
<dbReference type="Gene3D" id="3.30.420.10">
    <property type="entry name" value="Ribonuclease H-like superfamily/Ribonuclease H"/>
    <property type="match status" value="1"/>
</dbReference>
<dbReference type="AlphaFoldDB" id="A0A177ASG8"/>
<feature type="non-terminal residue" evidence="1">
    <location>
        <position position="1"/>
    </location>
</feature>
<keyword evidence="2" id="KW-1185">Reference proteome</keyword>
<protein>
    <submittedName>
        <fullName evidence="1">Uncharacterized protein</fullName>
    </submittedName>
</protein>
<dbReference type="Proteomes" id="UP000078046">
    <property type="component" value="Unassembled WGS sequence"/>
</dbReference>
<dbReference type="PANTHER" id="PTHR33939">
    <property type="entry name" value="PROTEIN CBG22215"/>
    <property type="match status" value="1"/>
</dbReference>
<reference evidence="1 2" key="1">
    <citation type="submission" date="2016-04" db="EMBL/GenBank/DDBJ databases">
        <title>The genome of Intoshia linei affirms orthonectids as highly simplified spiralians.</title>
        <authorList>
            <person name="Mikhailov K.V."/>
            <person name="Slusarev G.S."/>
            <person name="Nikitin M.A."/>
            <person name="Logacheva M.D."/>
            <person name="Penin A."/>
            <person name="Aleoshin V."/>
            <person name="Panchin Y.V."/>
        </authorList>
    </citation>
    <scope>NUCLEOTIDE SEQUENCE [LARGE SCALE GENOMIC DNA]</scope>
    <source>
        <strain evidence="1">Intl2013</strain>
        <tissue evidence="1">Whole animal</tissue>
    </source>
</reference>
<organism evidence="1 2">
    <name type="scientific">Intoshia linei</name>
    <dbReference type="NCBI Taxonomy" id="1819745"/>
    <lineage>
        <taxon>Eukaryota</taxon>
        <taxon>Metazoa</taxon>
        <taxon>Spiralia</taxon>
        <taxon>Lophotrochozoa</taxon>
        <taxon>Mesozoa</taxon>
        <taxon>Orthonectida</taxon>
        <taxon>Rhopaluridae</taxon>
        <taxon>Intoshia</taxon>
    </lineage>
</organism>